<protein>
    <submittedName>
        <fullName evidence="2">Uncharacterized protein</fullName>
    </submittedName>
</protein>
<dbReference type="Proteomes" id="UP000248616">
    <property type="component" value="Unassembled WGS sequence"/>
</dbReference>
<keyword evidence="3" id="KW-1185">Reference proteome</keyword>
<organism evidence="2 3">
    <name type="scientific">Mesorhizobium kowhaii</name>
    <dbReference type="NCBI Taxonomy" id="1300272"/>
    <lineage>
        <taxon>Bacteria</taxon>
        <taxon>Pseudomonadati</taxon>
        <taxon>Pseudomonadota</taxon>
        <taxon>Alphaproteobacteria</taxon>
        <taxon>Hyphomicrobiales</taxon>
        <taxon>Phyllobacteriaceae</taxon>
        <taxon>Mesorhizobium</taxon>
    </lineage>
</organism>
<proteinExistence type="predicted"/>
<dbReference type="EMBL" id="MZXV01000009">
    <property type="protein sequence ID" value="PZV40376.1"/>
    <property type="molecule type" value="Genomic_DNA"/>
</dbReference>
<gene>
    <name evidence="2" type="ORF">B5V02_00945</name>
</gene>
<feature type="compositionally biased region" description="Gly residues" evidence="1">
    <location>
        <begin position="70"/>
        <end position="81"/>
    </location>
</feature>
<sequence length="118" mass="13090">MRMEERGGLAMTDKPVRTYVVSVFEKPHWRTVLTTKDKAKAFDLAKEIGDKVRIEEITPKEAKTEDGRRLLGGGPGWGKGAGQAEQVRHPKNLADGPLAPMVLSRKQSRALVPPQFLD</sequence>
<dbReference type="AlphaFoldDB" id="A0A2W7EB04"/>
<feature type="region of interest" description="Disordered" evidence="1">
    <location>
        <begin position="59"/>
        <end position="100"/>
    </location>
</feature>
<accession>A0A2W7EB04</accession>
<feature type="compositionally biased region" description="Basic and acidic residues" evidence="1">
    <location>
        <begin position="59"/>
        <end position="69"/>
    </location>
</feature>
<evidence type="ECO:0000313" key="2">
    <source>
        <dbReference type="EMBL" id="PZV40376.1"/>
    </source>
</evidence>
<evidence type="ECO:0000256" key="1">
    <source>
        <dbReference type="SAM" id="MobiDB-lite"/>
    </source>
</evidence>
<reference evidence="3" key="1">
    <citation type="submission" date="2017-03" db="EMBL/GenBank/DDBJ databases">
        <authorList>
            <person name="Safronova V.I."/>
            <person name="Sazanova A.L."/>
            <person name="Chirak E.R."/>
        </authorList>
    </citation>
    <scope>NUCLEOTIDE SEQUENCE [LARGE SCALE GENOMIC DNA]</scope>
    <source>
        <strain evidence="3">Ach-343</strain>
    </source>
</reference>
<evidence type="ECO:0000313" key="3">
    <source>
        <dbReference type="Proteomes" id="UP000248616"/>
    </source>
</evidence>
<name>A0A2W7EB04_9HYPH</name>
<comment type="caution">
    <text evidence="2">The sequence shown here is derived from an EMBL/GenBank/DDBJ whole genome shotgun (WGS) entry which is preliminary data.</text>
</comment>